<dbReference type="Gene3D" id="1.20.58.1000">
    <property type="entry name" value="Metal-sensitive repressor, helix protomer"/>
    <property type="match status" value="1"/>
</dbReference>
<evidence type="ECO:0008006" key="3">
    <source>
        <dbReference type="Google" id="ProtNLM"/>
    </source>
</evidence>
<reference evidence="1 2" key="1">
    <citation type="journal article" date="2011" name="J. Bacteriol.">
        <title>Draft Genome Sequence of Turicibacter sanguinis PC909, Isolated from Human Feces.</title>
        <authorList>
            <person name="Cuiv P.O."/>
            <person name="Klaassens E.S."/>
            <person name="Durkin A.S."/>
            <person name="Harkins D.M."/>
            <person name="Foster L."/>
            <person name="McCorrison J."/>
            <person name="Torralba M."/>
            <person name="Nelson K.E."/>
            <person name="Morrison M."/>
        </authorList>
    </citation>
    <scope>NUCLEOTIDE SEQUENCE [LARGE SCALE GENOMIC DNA]</scope>
    <source>
        <strain evidence="1 2">PC909</strain>
    </source>
</reference>
<dbReference type="Pfam" id="PF02583">
    <property type="entry name" value="Trns_repr_metal"/>
    <property type="match status" value="1"/>
</dbReference>
<keyword evidence="2" id="KW-1185">Reference proteome</keyword>
<name>A0ABP2HYP7_9FIRM</name>
<dbReference type="GeneID" id="60059089"/>
<dbReference type="PANTHER" id="PTHR33677">
    <property type="entry name" value="TRANSCRIPTIONAL REPRESSOR FRMR-RELATED"/>
    <property type="match status" value="1"/>
</dbReference>
<accession>A0ABP2HYP7</accession>
<dbReference type="EMBL" id="ADMN01000115">
    <property type="protein sequence ID" value="EFF62745.1"/>
    <property type="molecule type" value="Genomic_DNA"/>
</dbReference>
<protein>
    <recommendedName>
        <fullName evidence="3">Metal-sensing transcriptional repressor</fullName>
    </recommendedName>
</protein>
<dbReference type="InterPro" id="IPR003735">
    <property type="entry name" value="Metal_Tscrpt_repr"/>
</dbReference>
<dbReference type="RefSeq" id="WP_006785684.1">
    <property type="nucleotide sequence ID" value="NZ_ADMN01000115.1"/>
</dbReference>
<proteinExistence type="predicted"/>
<dbReference type="PANTHER" id="PTHR33677:SF5">
    <property type="entry name" value="TRANSCRIPTIONAL REPRESSOR FRMR"/>
    <property type="match status" value="1"/>
</dbReference>
<evidence type="ECO:0000313" key="1">
    <source>
        <dbReference type="EMBL" id="EFF62745.1"/>
    </source>
</evidence>
<dbReference type="InterPro" id="IPR038390">
    <property type="entry name" value="Metal_Tscrpt_repr_sf"/>
</dbReference>
<dbReference type="Proteomes" id="UP000002938">
    <property type="component" value="Unassembled WGS sequence"/>
</dbReference>
<gene>
    <name evidence="1" type="ORF">CUW_1521</name>
</gene>
<comment type="caution">
    <text evidence="1">The sequence shown here is derived from an EMBL/GenBank/DDBJ whole genome shotgun (WGS) entry which is preliminary data.</text>
</comment>
<sequence>MEADKDIINRLKRVEGQNREMIRMIEEEKDCRSVIHQMNAAKTAIDRAIGYTVANHLENSI</sequence>
<organism evidence="1 2">
    <name type="scientific">Turicibacter sanguinis PC909</name>
    <dbReference type="NCBI Taxonomy" id="702450"/>
    <lineage>
        <taxon>Bacteria</taxon>
        <taxon>Bacillati</taxon>
        <taxon>Bacillota</taxon>
        <taxon>Erysipelotrichia</taxon>
        <taxon>Erysipelotrichales</taxon>
        <taxon>Turicibacteraceae</taxon>
        <taxon>Turicibacter</taxon>
    </lineage>
</organism>
<evidence type="ECO:0000313" key="2">
    <source>
        <dbReference type="Proteomes" id="UP000002938"/>
    </source>
</evidence>